<dbReference type="GO" id="GO:0032196">
    <property type="term" value="P:transposition"/>
    <property type="evidence" value="ECO:0007669"/>
    <property type="project" value="UniProtKB-KW"/>
</dbReference>
<sequence length="435" mass="49768">MAVTATKVNGQFQFSGRAINITQAKNKALEPYNCIVHDYGITLELLPDAAQKQALAQQIGNARFVRNHYLSDRKNYYKATKKTLSVNEYKAKHLPQLKKDFPFLQESDKFALEAALEHVDAGYKNFFAGRAKLPKYASKWKPAGNSYTTKYTNGNIAILEENGLPYVKLPKAGKIRFVLPKGQTIASLIPEGTAILSAVVRRETNHHTVSLQLEAVIPKPEQLMEMHVSDILAADMGIKRFAVIGGQGWEEEVENPRWIRLHAKRLRRLQQSMARKQYDKKTHKGSKNWEKAKKRVTAEQRKVKNQRKDFQHKLSRKIADRYSAFLCEDLHIKGMVKNRRLSREISSVAWGQFFTMVKYKMQRQGKWLIQVDRWYPSSQTCSCCGYKNPEVKDLAVRAWTCPKCGVYHDRDINAKDNIFARGVKDLKAAGVTILP</sequence>
<feature type="domain" description="Probable transposase IS891/IS1136/IS1341" evidence="9">
    <location>
        <begin position="232"/>
        <end position="339"/>
    </location>
</feature>
<comment type="caution">
    <text evidence="12">The sequence shown here is derived from an EMBL/GenBank/DDBJ whole genome shotgun (WGS) entry which is preliminary data.</text>
</comment>
<dbReference type="Pfam" id="PF12323">
    <property type="entry name" value="HTH_OrfB_IS605"/>
    <property type="match status" value="1"/>
</dbReference>
<dbReference type="InterPro" id="IPR001959">
    <property type="entry name" value="Transposase"/>
</dbReference>
<dbReference type="Pfam" id="PF01385">
    <property type="entry name" value="OrfB_IS605"/>
    <property type="match status" value="1"/>
</dbReference>
<feature type="domain" description="Transposase putative helix-turn-helix" evidence="11">
    <location>
        <begin position="43"/>
        <end position="82"/>
    </location>
</feature>
<evidence type="ECO:0000313" key="13">
    <source>
        <dbReference type="Proteomes" id="UP000434475"/>
    </source>
</evidence>
<comment type="similarity">
    <text evidence="1">In the C-terminal section; belongs to the transposase 35 family.</text>
</comment>
<keyword evidence="3" id="KW-0815">Transposition</keyword>
<dbReference type="InterPro" id="IPR010095">
    <property type="entry name" value="Cas12f1-like_TNB"/>
</dbReference>
<dbReference type="RefSeq" id="WP_108981731.1">
    <property type="nucleotide sequence ID" value="NZ_WKPR01000081.1"/>
</dbReference>
<reference evidence="12 13" key="1">
    <citation type="journal article" date="2019" name="Nat. Med.">
        <title>A library of human gut bacterial isolates paired with longitudinal multiomics data enables mechanistic microbiome research.</title>
        <authorList>
            <person name="Poyet M."/>
            <person name="Groussin M."/>
            <person name="Gibbons S.M."/>
            <person name="Avila-Pacheco J."/>
            <person name="Jiang X."/>
            <person name="Kearney S.M."/>
            <person name="Perrotta A.R."/>
            <person name="Berdy B."/>
            <person name="Zhao S."/>
            <person name="Lieberman T.D."/>
            <person name="Swanson P.K."/>
            <person name="Smith M."/>
            <person name="Roesemann S."/>
            <person name="Alexander J.E."/>
            <person name="Rich S.A."/>
            <person name="Livny J."/>
            <person name="Vlamakis H."/>
            <person name="Clish C."/>
            <person name="Bullock K."/>
            <person name="Deik A."/>
            <person name="Scott J."/>
            <person name="Pierce K.A."/>
            <person name="Xavier R.J."/>
            <person name="Alm E.J."/>
        </authorList>
    </citation>
    <scope>NUCLEOTIDE SEQUENCE [LARGE SCALE GENOMIC DNA]</scope>
    <source>
        <strain evidence="12 13">BIOML-A2</strain>
    </source>
</reference>
<dbReference type="EMBL" id="WKPR01000081">
    <property type="protein sequence ID" value="MSB23097.1"/>
    <property type="molecule type" value="Genomic_DNA"/>
</dbReference>
<dbReference type="Pfam" id="PF07282">
    <property type="entry name" value="Cas12f1-like_TNB"/>
    <property type="match status" value="1"/>
</dbReference>
<organism evidence="12 13">
    <name type="scientific">Flavonifractor plautii</name>
    <name type="common">Fusobacterium plautii</name>
    <dbReference type="NCBI Taxonomy" id="292800"/>
    <lineage>
        <taxon>Bacteria</taxon>
        <taxon>Bacillati</taxon>
        <taxon>Bacillota</taxon>
        <taxon>Clostridia</taxon>
        <taxon>Eubacteriales</taxon>
        <taxon>Oscillospiraceae</taxon>
        <taxon>Flavonifractor</taxon>
    </lineage>
</organism>
<dbReference type="InterPro" id="IPR021027">
    <property type="entry name" value="Transposase_put_HTH"/>
</dbReference>
<gene>
    <name evidence="12" type="ORF">GKE97_27045</name>
</gene>
<accession>A0A6I2RHN4</accession>
<feature type="compositionally biased region" description="Basic and acidic residues" evidence="8">
    <location>
        <begin position="287"/>
        <end position="304"/>
    </location>
</feature>
<evidence type="ECO:0000256" key="1">
    <source>
        <dbReference type="ARBA" id="ARBA00008761"/>
    </source>
</evidence>
<dbReference type="PANTHER" id="PTHR30405:SF25">
    <property type="entry name" value="RNA-GUIDED DNA ENDONUCLEASE INSQ-RELATED"/>
    <property type="match status" value="1"/>
</dbReference>
<keyword evidence="4" id="KW-0479">Metal-binding</keyword>
<evidence type="ECO:0000313" key="12">
    <source>
        <dbReference type="EMBL" id="MSB23097.1"/>
    </source>
</evidence>
<protein>
    <submittedName>
        <fullName evidence="12">IS200/IS605 family element transposase accessory protein TnpB</fullName>
    </submittedName>
</protein>
<evidence type="ECO:0000256" key="6">
    <source>
        <dbReference type="ARBA" id="ARBA00023125"/>
    </source>
</evidence>
<dbReference type="NCBIfam" id="NF040570">
    <property type="entry name" value="guided_TnpB"/>
    <property type="match status" value="1"/>
</dbReference>
<dbReference type="GO" id="GO:0006310">
    <property type="term" value="P:DNA recombination"/>
    <property type="evidence" value="ECO:0007669"/>
    <property type="project" value="UniProtKB-KW"/>
</dbReference>
<dbReference type="Proteomes" id="UP000434475">
    <property type="component" value="Unassembled WGS sequence"/>
</dbReference>
<evidence type="ECO:0000256" key="4">
    <source>
        <dbReference type="ARBA" id="ARBA00022723"/>
    </source>
</evidence>
<dbReference type="GO" id="GO:0046872">
    <property type="term" value="F:metal ion binding"/>
    <property type="evidence" value="ECO:0007669"/>
    <property type="project" value="UniProtKB-KW"/>
</dbReference>
<dbReference type="AlphaFoldDB" id="A0A6I2RHN4"/>
<dbReference type="InterPro" id="IPR051399">
    <property type="entry name" value="RNA-guided_DNA_endo/Transpos"/>
</dbReference>
<dbReference type="GO" id="GO:0003677">
    <property type="term" value="F:DNA binding"/>
    <property type="evidence" value="ECO:0007669"/>
    <property type="project" value="UniProtKB-KW"/>
</dbReference>
<keyword evidence="5" id="KW-0862">Zinc</keyword>
<evidence type="ECO:0000259" key="9">
    <source>
        <dbReference type="Pfam" id="PF01385"/>
    </source>
</evidence>
<evidence type="ECO:0000256" key="8">
    <source>
        <dbReference type="SAM" id="MobiDB-lite"/>
    </source>
</evidence>
<evidence type="ECO:0000256" key="2">
    <source>
        <dbReference type="ARBA" id="ARBA00011044"/>
    </source>
</evidence>
<evidence type="ECO:0000256" key="3">
    <source>
        <dbReference type="ARBA" id="ARBA00022578"/>
    </source>
</evidence>
<comment type="similarity">
    <text evidence="2">In the N-terminal section; belongs to the transposase 2 family.</text>
</comment>
<feature type="domain" description="Cas12f1-like TNB" evidence="10">
    <location>
        <begin position="350"/>
        <end position="418"/>
    </location>
</feature>
<proteinExistence type="inferred from homology"/>
<evidence type="ECO:0000256" key="7">
    <source>
        <dbReference type="ARBA" id="ARBA00023172"/>
    </source>
</evidence>
<keyword evidence="7" id="KW-0233">DNA recombination</keyword>
<feature type="region of interest" description="Disordered" evidence="8">
    <location>
        <begin position="273"/>
        <end position="304"/>
    </location>
</feature>
<keyword evidence="6" id="KW-0238">DNA-binding</keyword>
<name>A0A6I2RHN4_FLAPL</name>
<evidence type="ECO:0000256" key="5">
    <source>
        <dbReference type="ARBA" id="ARBA00022833"/>
    </source>
</evidence>
<evidence type="ECO:0000259" key="10">
    <source>
        <dbReference type="Pfam" id="PF07282"/>
    </source>
</evidence>
<dbReference type="PANTHER" id="PTHR30405">
    <property type="entry name" value="TRANSPOSASE"/>
    <property type="match status" value="1"/>
</dbReference>
<dbReference type="NCBIfam" id="TIGR01766">
    <property type="entry name" value="IS200/IS605 family accessory protein TnpB-like domain"/>
    <property type="match status" value="1"/>
</dbReference>
<evidence type="ECO:0000259" key="11">
    <source>
        <dbReference type="Pfam" id="PF12323"/>
    </source>
</evidence>